<dbReference type="GO" id="GO:0005525">
    <property type="term" value="F:GTP binding"/>
    <property type="evidence" value="ECO:0007669"/>
    <property type="project" value="UniProtKB-UniRule"/>
</dbReference>
<dbReference type="InterPro" id="IPR020568">
    <property type="entry name" value="Ribosomal_Su5_D2-typ_SF"/>
</dbReference>
<dbReference type="PANTHER" id="PTHR43261:SF6">
    <property type="entry name" value="ELONGATION FACTOR G-LIKE PROTEIN"/>
    <property type="match status" value="1"/>
</dbReference>
<feature type="domain" description="Tr-type G" evidence="7">
    <location>
        <begin position="7"/>
        <end position="278"/>
    </location>
</feature>
<dbReference type="PROSITE" id="PS00301">
    <property type="entry name" value="G_TR_1"/>
    <property type="match status" value="1"/>
</dbReference>
<dbReference type="Pfam" id="PF03764">
    <property type="entry name" value="EFG_IV"/>
    <property type="match status" value="1"/>
</dbReference>
<keyword evidence="5" id="KW-0342">GTP-binding</keyword>
<reference evidence="8 9" key="1">
    <citation type="journal article" date="2016" name="Nat. Commun.">
        <title>Thousands of microbial genomes shed light on interconnected biogeochemical processes in an aquifer system.</title>
        <authorList>
            <person name="Anantharaman K."/>
            <person name="Brown C.T."/>
            <person name="Hug L.A."/>
            <person name="Sharon I."/>
            <person name="Castelle C.J."/>
            <person name="Probst A.J."/>
            <person name="Thomas B.C."/>
            <person name="Singh A."/>
            <person name="Wilkins M.J."/>
            <person name="Karaoz U."/>
            <person name="Brodie E.L."/>
            <person name="Williams K.H."/>
            <person name="Hubbard S.S."/>
            <person name="Banfield J.F."/>
        </authorList>
    </citation>
    <scope>NUCLEOTIDE SEQUENCE [LARGE SCALE GENOMIC DNA]</scope>
</reference>
<dbReference type="FunFam" id="3.40.50.300:FF:001994">
    <property type="entry name" value="Translation elongation factor G"/>
    <property type="match status" value="1"/>
</dbReference>
<dbReference type="NCBIfam" id="TIGR00484">
    <property type="entry name" value="EF-G"/>
    <property type="match status" value="1"/>
</dbReference>
<dbReference type="CDD" id="cd01434">
    <property type="entry name" value="EFG_mtEFG1_IV"/>
    <property type="match status" value="1"/>
</dbReference>
<dbReference type="SMART" id="SM00838">
    <property type="entry name" value="EFG_C"/>
    <property type="match status" value="1"/>
</dbReference>
<comment type="caution">
    <text evidence="8">The sequence shown here is derived from an EMBL/GenBank/DDBJ whole genome shotgun (WGS) entry which is preliminary data.</text>
</comment>
<dbReference type="GO" id="GO:0032790">
    <property type="term" value="P:ribosome disassembly"/>
    <property type="evidence" value="ECO:0007669"/>
    <property type="project" value="TreeGrafter"/>
</dbReference>
<dbReference type="PROSITE" id="PS51722">
    <property type="entry name" value="G_TR_2"/>
    <property type="match status" value="1"/>
</dbReference>
<evidence type="ECO:0000256" key="4">
    <source>
        <dbReference type="ARBA" id="ARBA00022917"/>
    </source>
</evidence>
<dbReference type="InterPro" id="IPR004540">
    <property type="entry name" value="Transl_elong_EFG/EF2"/>
</dbReference>
<dbReference type="Gene3D" id="3.40.50.300">
    <property type="entry name" value="P-loop containing nucleotide triphosphate hydrolases"/>
    <property type="match status" value="1"/>
</dbReference>
<keyword evidence="4" id="KW-0648">Protein biosynthesis</keyword>
<evidence type="ECO:0000256" key="2">
    <source>
        <dbReference type="ARBA" id="ARBA00022741"/>
    </source>
</evidence>
<evidence type="ECO:0000313" key="8">
    <source>
        <dbReference type="EMBL" id="OFW56997.1"/>
    </source>
</evidence>
<dbReference type="Pfam" id="PF14492">
    <property type="entry name" value="EFG_III"/>
    <property type="match status" value="1"/>
</dbReference>
<dbReference type="Pfam" id="PF22042">
    <property type="entry name" value="EF-G_D2"/>
    <property type="match status" value="1"/>
</dbReference>
<dbReference type="FunFam" id="2.40.30.10:FF:000006">
    <property type="entry name" value="Elongation factor G"/>
    <property type="match status" value="1"/>
</dbReference>
<dbReference type="InterPro" id="IPR000640">
    <property type="entry name" value="EFG_V-like"/>
</dbReference>
<organism evidence="8 9">
    <name type="scientific">Candidatus Solincola sediminis</name>
    <dbReference type="NCBI Taxonomy" id="1797199"/>
    <lineage>
        <taxon>Bacteria</taxon>
        <taxon>Bacillati</taxon>
        <taxon>Actinomycetota</taxon>
        <taxon>Candidatus Geothermincolia</taxon>
        <taxon>Candidatus Geothermincolales</taxon>
        <taxon>Candidatus Geothermincolaceae</taxon>
        <taxon>Candidatus Solincola</taxon>
    </lineage>
</organism>
<dbReference type="EMBL" id="MELK01000039">
    <property type="protein sequence ID" value="OFW56997.1"/>
    <property type="molecule type" value="Genomic_DNA"/>
</dbReference>
<dbReference type="InterPro" id="IPR009000">
    <property type="entry name" value="Transl_B-barrel_sf"/>
</dbReference>
<dbReference type="CDD" id="cd04170">
    <property type="entry name" value="EF-G_bact"/>
    <property type="match status" value="1"/>
</dbReference>
<dbReference type="SUPFAM" id="SSF54211">
    <property type="entry name" value="Ribosomal protein S5 domain 2-like"/>
    <property type="match status" value="1"/>
</dbReference>
<dbReference type="SUPFAM" id="SSF50447">
    <property type="entry name" value="Translation proteins"/>
    <property type="match status" value="1"/>
</dbReference>
<dbReference type="SUPFAM" id="SSF54980">
    <property type="entry name" value="EF-G C-terminal domain-like"/>
    <property type="match status" value="2"/>
</dbReference>
<evidence type="ECO:0000256" key="5">
    <source>
        <dbReference type="ARBA" id="ARBA00023134"/>
    </source>
</evidence>
<dbReference type="InterPro" id="IPR009022">
    <property type="entry name" value="EFG_III"/>
</dbReference>
<dbReference type="NCBIfam" id="NF009381">
    <property type="entry name" value="PRK12740.1-5"/>
    <property type="match status" value="1"/>
</dbReference>
<dbReference type="InterPro" id="IPR005517">
    <property type="entry name" value="Transl_elong_EFG/EF2_IV"/>
</dbReference>
<dbReference type="CDD" id="cd04088">
    <property type="entry name" value="EFG_mtEFG_II"/>
    <property type="match status" value="1"/>
</dbReference>
<dbReference type="CDD" id="cd03713">
    <property type="entry name" value="EFG_mtEFG_C"/>
    <property type="match status" value="1"/>
</dbReference>
<dbReference type="FunFam" id="3.30.70.240:FF:000001">
    <property type="entry name" value="Elongation factor G"/>
    <property type="match status" value="1"/>
</dbReference>
<dbReference type="InterPro" id="IPR041095">
    <property type="entry name" value="EFG_II"/>
</dbReference>
<dbReference type="InterPro" id="IPR000795">
    <property type="entry name" value="T_Tr_GTP-bd_dom"/>
</dbReference>
<dbReference type="InterPro" id="IPR014721">
    <property type="entry name" value="Ribsml_uS5_D2-typ_fold_subgr"/>
</dbReference>
<dbReference type="InterPro" id="IPR005225">
    <property type="entry name" value="Small_GTP-bd"/>
</dbReference>
<dbReference type="FunFam" id="3.30.70.870:FF:000001">
    <property type="entry name" value="Elongation factor G"/>
    <property type="match status" value="1"/>
</dbReference>
<gene>
    <name evidence="8" type="ORF">A2Y75_12015</name>
</gene>
<evidence type="ECO:0000313" key="9">
    <source>
        <dbReference type="Proteomes" id="UP000177876"/>
    </source>
</evidence>
<dbReference type="SMART" id="SM00889">
    <property type="entry name" value="EFG_IV"/>
    <property type="match status" value="1"/>
</dbReference>
<dbReference type="InterPro" id="IPR047872">
    <property type="entry name" value="EFG_IV"/>
</dbReference>
<dbReference type="Pfam" id="PF00009">
    <property type="entry name" value="GTP_EFTU"/>
    <property type="match status" value="1"/>
</dbReference>
<evidence type="ECO:0000259" key="7">
    <source>
        <dbReference type="PROSITE" id="PS51722"/>
    </source>
</evidence>
<dbReference type="Pfam" id="PF00679">
    <property type="entry name" value="EFG_C"/>
    <property type="match status" value="1"/>
</dbReference>
<dbReference type="PANTHER" id="PTHR43261">
    <property type="entry name" value="TRANSLATION ELONGATION FACTOR G-RELATED"/>
    <property type="match status" value="1"/>
</dbReference>
<dbReference type="AlphaFoldDB" id="A0A1F2WJH2"/>
<dbReference type="PRINTS" id="PR00315">
    <property type="entry name" value="ELONGATNFCT"/>
</dbReference>
<keyword evidence="3 8" id="KW-0251">Elongation factor</keyword>
<dbReference type="InterPro" id="IPR035647">
    <property type="entry name" value="EFG_III/V"/>
</dbReference>
<dbReference type="InterPro" id="IPR035649">
    <property type="entry name" value="EFG_V"/>
</dbReference>
<dbReference type="InterPro" id="IPR027417">
    <property type="entry name" value="P-loop_NTPase"/>
</dbReference>
<dbReference type="Gene3D" id="2.40.30.10">
    <property type="entry name" value="Translation factors"/>
    <property type="match status" value="1"/>
</dbReference>
<proteinExistence type="inferred from homology"/>
<dbReference type="Gene3D" id="3.30.230.10">
    <property type="match status" value="1"/>
</dbReference>
<evidence type="ECO:0000256" key="3">
    <source>
        <dbReference type="ARBA" id="ARBA00022768"/>
    </source>
</evidence>
<sequence length="690" mass="76050">MDKYEMGKIRNVALFGHGDSGKTSLAEAMLFVADLIKRMGRVDEGNTVSDFDPDEQKRGISVSSTPLAFEWQDYKMNLIDTPGFADFIGEVVGTLRVIDGAVFVVSAVAGLEVQTELIWKMADEYGYPRVVFVNKMDRENASFQRCLDEFQNVYGARVVPLQLPIGEEHDFKGVVDLIANKAYFYDNGATREGDIPPDMMGQVEAAREKVIEGAAEANDELMERYLEEEELGEQEVLDALLRGVSEGTIVPMLCGSATHNIGIDLLMKAIINSLPSPARREEIVGVKKGGNEEISLKAREDSSLCALVFNTISDPYVGKLTYFRVFSGVMSSDGTVYNPNRDKEERIGQVFMVRGKNQIPVREIAAGDIGGIAKLTETTTGDTLCAKDKQLVLPPIRFPDPIMSLAVAPKTKGDEDKLSVALARLSDEDPTFSVRRDTEVKQTIISGMGEAHLDIMMDRMSRKFGVNVDTELRKVPYKETIRKTAKAEGKHKKQTGGHGQFGIAWVEVDPVERGEGFEFVDKIVGGVIPRQFIPSVEKGVRKAMDEGFLAGYPMVDFKAVLYDGKYHPVDSSDISFQIAGSLALRNAVPEADPYLIEPIMEVEIMVPEAYMGDVIGDLNAKRGRILGMESDGGLQIVKAQVPMAEMLRYSIDLRSITGGRGTFSVQISHYEEVPSHIAAKIIEASKEKKE</sequence>
<keyword evidence="2" id="KW-0547">Nucleotide-binding</keyword>
<dbReference type="NCBIfam" id="NF009379">
    <property type="entry name" value="PRK12740.1-3"/>
    <property type="match status" value="1"/>
</dbReference>
<dbReference type="InterPro" id="IPR031157">
    <property type="entry name" value="G_TR_CS"/>
</dbReference>
<dbReference type="STRING" id="1797197.A2Y75_12015"/>
<dbReference type="NCBIfam" id="NF009891">
    <property type="entry name" value="PRK13351.1-1"/>
    <property type="match status" value="1"/>
</dbReference>
<dbReference type="NCBIfam" id="TIGR00231">
    <property type="entry name" value="small_GTP"/>
    <property type="match status" value="1"/>
</dbReference>
<dbReference type="InterPro" id="IPR053905">
    <property type="entry name" value="EF-G-like_DII"/>
</dbReference>
<evidence type="ECO:0000256" key="6">
    <source>
        <dbReference type="NCBIfam" id="TIGR00484"/>
    </source>
</evidence>
<dbReference type="GO" id="GO:0003746">
    <property type="term" value="F:translation elongation factor activity"/>
    <property type="evidence" value="ECO:0007669"/>
    <property type="project" value="UniProtKB-UniRule"/>
</dbReference>
<name>A0A1F2WJH2_9ACTN</name>
<protein>
    <recommendedName>
        <fullName evidence="6">Elongation factor G</fullName>
    </recommendedName>
</protein>
<evidence type="ECO:0000256" key="1">
    <source>
        <dbReference type="ARBA" id="ARBA00005870"/>
    </source>
</evidence>
<accession>A0A1F2WJH2</accession>
<dbReference type="Gene3D" id="3.30.70.240">
    <property type="match status" value="1"/>
</dbReference>
<dbReference type="SUPFAM" id="SSF52540">
    <property type="entry name" value="P-loop containing nucleoside triphosphate hydrolases"/>
    <property type="match status" value="1"/>
</dbReference>
<dbReference type="GO" id="GO:0003924">
    <property type="term" value="F:GTPase activity"/>
    <property type="evidence" value="ECO:0007669"/>
    <property type="project" value="InterPro"/>
</dbReference>
<dbReference type="FunFam" id="3.30.230.10:FF:000003">
    <property type="entry name" value="Elongation factor G"/>
    <property type="match status" value="1"/>
</dbReference>
<dbReference type="Proteomes" id="UP000177876">
    <property type="component" value="Unassembled WGS sequence"/>
</dbReference>
<dbReference type="Gene3D" id="3.30.70.870">
    <property type="entry name" value="Elongation Factor G (Translational Gtpase), domain 3"/>
    <property type="match status" value="1"/>
</dbReference>
<dbReference type="CDD" id="cd16262">
    <property type="entry name" value="EFG_III"/>
    <property type="match status" value="1"/>
</dbReference>
<comment type="similarity">
    <text evidence="1">Belongs to the TRAFAC class translation factor GTPase superfamily. Classic translation factor GTPase family. EF-G/EF-2 subfamily.</text>
</comment>